<name>A0ACB8T8T8_9AGAM</name>
<evidence type="ECO:0000313" key="2">
    <source>
        <dbReference type="Proteomes" id="UP000814140"/>
    </source>
</evidence>
<evidence type="ECO:0000313" key="1">
    <source>
        <dbReference type="EMBL" id="KAI0064380.1"/>
    </source>
</evidence>
<dbReference type="EMBL" id="MU277199">
    <property type="protein sequence ID" value="KAI0064380.1"/>
    <property type="molecule type" value="Genomic_DNA"/>
</dbReference>
<gene>
    <name evidence="1" type="ORF">BV25DRAFT_1823370</name>
</gene>
<proteinExistence type="predicted"/>
<protein>
    <submittedName>
        <fullName evidence="1">Uncharacterized protein</fullName>
    </submittedName>
</protein>
<sequence length="983" mass="105735">MSNQYPQFYQQQAAPYPPTTSAYPQQFTRPSSQQIPHDPRAYQGHHRAQSQAYPPSSYPNAHQQLYGYAPVQSQIPSSGHQLPQPPTHVVHQPQAVGSHPIPAPSPQYPPHPVSAPAGFPIQFSPTSPNATTPFRRPLPTPGVSSHPPSSHFDRSPLPTPGPTPAPASPPSRRQPPTSPSSVTSSSHPRTPAPGSPPSPSTNRRPLPNPQPRSTNAQSLDGGVRSPSPVKDAIKAFSALQGAATDGRPSSPTKFVPYWKRNLPAPNSDRATIGAAPRGWNAGAQNAQSAQSSETTLRDRSQSLNSGRPLPASPSQPPDISGVNFASASTPRALPDPTTPPAIRGGPRPRSPTKPNGHTTSPQKAPVGGSSRRAESPTKSFLTMGPLSPDPSDEDEEVSNPAEKPQYGIRDLPTRSRSIIDHNNARHARTPASIDREEEATRNRPARSATLPQPPLPPPPTQSRHRTTQSVTLRSAFSTPGASTSRAPPASTPTSPSAWPSGLPPLPRAPTSGGSQFSTASSSRYNGREREYVNLDDAPPPSLRRSPSPSASIRTAGPSKPPTFHSAQGNAAGPSRRDNASNPPSPKKFTSPLPQVPSMPPLNFSIPGLPVTSSRVPSPDRQSVRRNASPERQKRNPSPERGRQVPPPLHMKSPSPERRQPFVAPERAEPPPMAAPVPSVPMISFTDTGGSFAEQFGNEWGGPSISVSEPDAPQISINVSEPSDQGPQISMAGPSTQPQQPRRHMPGNPPPPLPRNGAEGGRPSGTVRRGGGMACGGCGGPIVGRIVSAMNARWHPGCFRCSDCDTLLEYVSSYEHEGRPYCHFDYHERFAPRCYHCKTAIVDERFITLDDVELGKRTYHEQHFFCSECGDPFLAPAIPRASGGGELTFKGDGEFEDDDVGFTVYKGYPYCEACHVRLRSPKCKKCKKNIRDGMQAVEALGGKWHYECFACTGCDKPFEDPSFFLRDKKPFCESCFSIILKSEM</sequence>
<reference evidence="1" key="1">
    <citation type="submission" date="2021-03" db="EMBL/GenBank/DDBJ databases">
        <authorList>
            <consortium name="DOE Joint Genome Institute"/>
            <person name="Ahrendt S."/>
            <person name="Looney B.P."/>
            <person name="Miyauchi S."/>
            <person name="Morin E."/>
            <person name="Drula E."/>
            <person name="Courty P.E."/>
            <person name="Chicoki N."/>
            <person name="Fauchery L."/>
            <person name="Kohler A."/>
            <person name="Kuo A."/>
            <person name="Labutti K."/>
            <person name="Pangilinan J."/>
            <person name="Lipzen A."/>
            <person name="Riley R."/>
            <person name="Andreopoulos W."/>
            <person name="He G."/>
            <person name="Johnson J."/>
            <person name="Barry K.W."/>
            <person name="Grigoriev I.V."/>
            <person name="Nagy L."/>
            <person name="Hibbett D."/>
            <person name="Henrissat B."/>
            <person name="Matheny P.B."/>
            <person name="Labbe J."/>
            <person name="Martin F."/>
        </authorList>
    </citation>
    <scope>NUCLEOTIDE SEQUENCE</scope>
    <source>
        <strain evidence="1">HHB10654</strain>
    </source>
</reference>
<accession>A0ACB8T8T8</accession>
<organism evidence="1 2">
    <name type="scientific">Artomyces pyxidatus</name>
    <dbReference type="NCBI Taxonomy" id="48021"/>
    <lineage>
        <taxon>Eukaryota</taxon>
        <taxon>Fungi</taxon>
        <taxon>Dikarya</taxon>
        <taxon>Basidiomycota</taxon>
        <taxon>Agaricomycotina</taxon>
        <taxon>Agaricomycetes</taxon>
        <taxon>Russulales</taxon>
        <taxon>Auriscalpiaceae</taxon>
        <taxon>Artomyces</taxon>
    </lineage>
</organism>
<dbReference type="Proteomes" id="UP000814140">
    <property type="component" value="Unassembled WGS sequence"/>
</dbReference>
<reference evidence="1" key="2">
    <citation type="journal article" date="2022" name="New Phytol.">
        <title>Evolutionary transition to the ectomycorrhizal habit in the genomes of a hyperdiverse lineage of mushroom-forming fungi.</title>
        <authorList>
            <person name="Looney B."/>
            <person name="Miyauchi S."/>
            <person name="Morin E."/>
            <person name="Drula E."/>
            <person name="Courty P.E."/>
            <person name="Kohler A."/>
            <person name="Kuo A."/>
            <person name="LaButti K."/>
            <person name="Pangilinan J."/>
            <person name="Lipzen A."/>
            <person name="Riley R."/>
            <person name="Andreopoulos W."/>
            <person name="He G."/>
            <person name="Johnson J."/>
            <person name="Nolan M."/>
            <person name="Tritt A."/>
            <person name="Barry K.W."/>
            <person name="Grigoriev I.V."/>
            <person name="Nagy L.G."/>
            <person name="Hibbett D."/>
            <person name="Henrissat B."/>
            <person name="Matheny P.B."/>
            <person name="Labbe J."/>
            <person name="Martin F.M."/>
        </authorList>
    </citation>
    <scope>NUCLEOTIDE SEQUENCE</scope>
    <source>
        <strain evidence="1">HHB10654</strain>
    </source>
</reference>
<keyword evidence="2" id="KW-1185">Reference proteome</keyword>
<comment type="caution">
    <text evidence="1">The sequence shown here is derived from an EMBL/GenBank/DDBJ whole genome shotgun (WGS) entry which is preliminary data.</text>
</comment>